<keyword evidence="1" id="KW-0449">Lipoprotein</keyword>
<reference evidence="1 2" key="1">
    <citation type="submission" date="2015-11" db="EMBL/GenBank/DDBJ databases">
        <title>Genome sequences of Lysobacter enzymogenes strain C3 and Lysobacter antibioticus ATCC 29479.</title>
        <authorList>
            <person name="Kobayashi D.Y."/>
        </authorList>
    </citation>
    <scope>NUCLEOTIDE SEQUENCE [LARGE SCALE GENOMIC DNA]</scope>
    <source>
        <strain evidence="1 2">C3</strain>
    </source>
</reference>
<protein>
    <submittedName>
        <fullName evidence="1">Lipoprotein</fullName>
    </submittedName>
</protein>
<proteinExistence type="predicted"/>
<evidence type="ECO:0000313" key="1">
    <source>
        <dbReference type="EMBL" id="ALN56872.1"/>
    </source>
</evidence>
<organism evidence="1 2">
    <name type="scientific">Lysobacter enzymogenes</name>
    <dbReference type="NCBI Taxonomy" id="69"/>
    <lineage>
        <taxon>Bacteria</taxon>
        <taxon>Pseudomonadati</taxon>
        <taxon>Pseudomonadota</taxon>
        <taxon>Gammaproteobacteria</taxon>
        <taxon>Lysobacterales</taxon>
        <taxon>Lysobacteraceae</taxon>
        <taxon>Lysobacter</taxon>
    </lineage>
</organism>
<dbReference type="KEGG" id="lez:GLE_1515"/>
<evidence type="ECO:0000313" key="2">
    <source>
        <dbReference type="Proteomes" id="UP000061569"/>
    </source>
</evidence>
<dbReference type="PATRIC" id="fig|69.6.peg.1496"/>
<accession>A0A0S2DET8</accession>
<dbReference type="AlphaFoldDB" id="A0A0S2DET8"/>
<name>A0A0S2DET8_LYSEN</name>
<gene>
    <name evidence="1" type="ORF">GLE_1515</name>
</gene>
<sequence>MKDSERSRLFRRSALALALMSLTSPAWAACLGLGVPKANNLYLMFANTATPYLEFGQLPNSPTSPAQPFALSGIPSYGGTAAALQTAVQSVVEMDFCEFNVRVHATNAFPPATLPRRNIVAVTTQNAIADGLLSKPQRLDTGDLYQVDYSYVYGGTFQSWLGGSGGALNGINSTVTRWANALGGSAALAAANNYGVSNSTTVRPGEDSASRHIMSTGGAVTPENRVGYRRHFSDTSFSVLASNVGLSFKTMWNWDLVNPNAQTAHALEMTVLYPSATPPVIGWYYGQSPAECHSPWKTPTVTGPTGPAQAFHDGIYYPYTVRWDTPNPYWGNGPCTGATGAPGQAIGGAYYHIGATFTDIDPNTTAINALVVKDIRLYGATNNLLSLKPRLHGLDAGTFDPFGSFRLSVFNLAETATLLRNVELRELPRVVGLNEMVVGGRIADANGEEFQPWNSRTLVREAKFDVGQSLAIPVAKVGQQRHVSEVITAEDCQRQRAGDAIADPAPVPCTPRVNVDLFPSTTLYLTADTVEPNATFWDAKQRKYVTGPLSTRTYYQVTGRRLDQNKNGVDDFIDAHAPAAQAK</sequence>
<dbReference type="Proteomes" id="UP000061569">
    <property type="component" value="Chromosome"/>
</dbReference>
<dbReference type="PROSITE" id="PS51257">
    <property type="entry name" value="PROKAR_LIPOPROTEIN"/>
    <property type="match status" value="1"/>
</dbReference>
<dbReference type="EMBL" id="CP013140">
    <property type="protein sequence ID" value="ALN56872.1"/>
    <property type="molecule type" value="Genomic_DNA"/>
</dbReference>